<proteinExistence type="predicted"/>
<dbReference type="EnsemblMetazoa" id="ACUA003527-RA">
    <property type="protein sequence ID" value="ACUA003527-PA"/>
    <property type="gene ID" value="ACUA003527"/>
</dbReference>
<accession>A0A182LWC2</accession>
<keyword evidence="3" id="KW-1185">Reference proteome</keyword>
<protein>
    <submittedName>
        <fullName evidence="2">Uncharacterized protein</fullName>
    </submittedName>
</protein>
<dbReference type="VEuPathDB" id="VectorBase:ACUA003527"/>
<reference evidence="3" key="1">
    <citation type="submission" date="2013-09" db="EMBL/GenBank/DDBJ databases">
        <title>The Genome Sequence of Anopheles culicifacies species A.</title>
        <authorList>
            <consortium name="The Broad Institute Genomics Platform"/>
            <person name="Neafsey D.E."/>
            <person name="Besansky N."/>
            <person name="Howell P."/>
            <person name="Walton C."/>
            <person name="Young S.K."/>
            <person name="Zeng Q."/>
            <person name="Gargeya S."/>
            <person name="Fitzgerald M."/>
            <person name="Haas B."/>
            <person name="Abouelleil A."/>
            <person name="Allen A.W."/>
            <person name="Alvarado L."/>
            <person name="Arachchi H.M."/>
            <person name="Berlin A.M."/>
            <person name="Chapman S.B."/>
            <person name="Gainer-Dewar J."/>
            <person name="Goldberg J."/>
            <person name="Griggs A."/>
            <person name="Gujja S."/>
            <person name="Hansen M."/>
            <person name="Howarth C."/>
            <person name="Imamovic A."/>
            <person name="Ireland A."/>
            <person name="Larimer J."/>
            <person name="McCowan C."/>
            <person name="Murphy C."/>
            <person name="Pearson M."/>
            <person name="Poon T.W."/>
            <person name="Priest M."/>
            <person name="Roberts A."/>
            <person name="Saif S."/>
            <person name="Shea T."/>
            <person name="Sisk P."/>
            <person name="Sykes S."/>
            <person name="Wortman J."/>
            <person name="Nusbaum C."/>
            <person name="Birren B."/>
        </authorList>
    </citation>
    <scope>NUCLEOTIDE SEQUENCE [LARGE SCALE GENOMIC DNA]</scope>
    <source>
        <strain evidence="3">A-37</strain>
    </source>
</reference>
<dbReference type="Proteomes" id="UP000075883">
    <property type="component" value="Unassembled WGS sequence"/>
</dbReference>
<dbReference type="AlphaFoldDB" id="A0A182LWC2"/>
<reference evidence="2" key="2">
    <citation type="submission" date="2020-05" db="UniProtKB">
        <authorList>
            <consortium name="EnsemblMetazoa"/>
        </authorList>
    </citation>
    <scope>IDENTIFICATION</scope>
    <source>
        <strain evidence="2">A-37</strain>
    </source>
</reference>
<dbReference type="EMBL" id="AXCM01007893">
    <property type="status" value="NOT_ANNOTATED_CDS"/>
    <property type="molecule type" value="Genomic_DNA"/>
</dbReference>
<evidence type="ECO:0000313" key="3">
    <source>
        <dbReference type="Proteomes" id="UP000075883"/>
    </source>
</evidence>
<sequence length="169" mass="18472">MQHLLVLCTIVPIVVIAFWMLDSNLRQHIITSLGARRDKPSELCKCLPIADHHRTTHLDRNPATCCTGDGVLGSAYKIAEHPEAIPVGFDIRANYVVLVPVTKAAAGANVNVDSPIDNTKTPKPSAKRNALNTSPSKLIDSWLRLPSLRMSIVMLPMRPETFSALESAN</sequence>
<feature type="region of interest" description="Disordered" evidence="1">
    <location>
        <begin position="113"/>
        <end position="132"/>
    </location>
</feature>
<organism evidence="2 3">
    <name type="scientific">Anopheles culicifacies</name>
    <dbReference type="NCBI Taxonomy" id="139723"/>
    <lineage>
        <taxon>Eukaryota</taxon>
        <taxon>Metazoa</taxon>
        <taxon>Ecdysozoa</taxon>
        <taxon>Arthropoda</taxon>
        <taxon>Hexapoda</taxon>
        <taxon>Insecta</taxon>
        <taxon>Pterygota</taxon>
        <taxon>Neoptera</taxon>
        <taxon>Endopterygota</taxon>
        <taxon>Diptera</taxon>
        <taxon>Nematocera</taxon>
        <taxon>Culicoidea</taxon>
        <taxon>Culicidae</taxon>
        <taxon>Anophelinae</taxon>
        <taxon>Anopheles</taxon>
        <taxon>culicifacies species complex</taxon>
    </lineage>
</organism>
<evidence type="ECO:0000256" key="1">
    <source>
        <dbReference type="SAM" id="MobiDB-lite"/>
    </source>
</evidence>
<name>A0A182LWC2_9DIPT</name>
<evidence type="ECO:0000313" key="2">
    <source>
        <dbReference type="EnsemblMetazoa" id="ACUA003527-PA"/>
    </source>
</evidence>